<organism evidence="5 6">
    <name type="scientific">Nocardia alba</name>
    <dbReference type="NCBI Taxonomy" id="225051"/>
    <lineage>
        <taxon>Bacteria</taxon>
        <taxon>Bacillati</taxon>
        <taxon>Actinomycetota</taxon>
        <taxon>Actinomycetes</taxon>
        <taxon>Mycobacteriales</taxon>
        <taxon>Nocardiaceae</taxon>
        <taxon>Nocardia</taxon>
    </lineage>
</organism>
<comment type="similarity">
    <text evidence="1">Belongs to the CdaR family.</text>
</comment>
<dbReference type="OrthoDB" id="33973at2"/>
<accession>A0A4R1FS20</accession>
<sequence length="395" mass="44006">MVADDSPVMVFDEDRRAIAGRIAAIISEVDPELDDIAADLTRLYRDSIPVYDQVDPDSIEHNTRLVLRIVVGQMRAESSHTGFRELSDLARIWADQRIPLELVAHSIQLGARRIFELIRRRAAAQQLPAALIDQMQNLTWEWATASATAVHMVLQQHAVTAATRRADFLRRLLDGNLPPALLTREAGEHRLDPARHYRVACTRWSDTAPASDLLAALRAHAATPEHPVVHTVVDNHLIALLPRYPREWSPAAPVALGPAVPLTDAHTSYRHALRILHLATRFDRHGLLDPTALGPLPLLDCAETTAEALHAKHLAPLNEHGGAATEITATVETYLDCDRRIDDTASALHLHRNTVRNRITRFGELTGLDLDHTEDLVLTWWLLKRNPPIPPTRSA</sequence>
<dbReference type="PANTHER" id="PTHR33744:SF7">
    <property type="entry name" value="PUCR FAMILY TRANSCRIPTIONAL REGULATOR"/>
    <property type="match status" value="1"/>
</dbReference>
<dbReference type="Pfam" id="PF17853">
    <property type="entry name" value="GGDEF_2"/>
    <property type="match status" value="1"/>
</dbReference>
<evidence type="ECO:0000313" key="6">
    <source>
        <dbReference type="Proteomes" id="UP000294856"/>
    </source>
</evidence>
<evidence type="ECO:0000259" key="2">
    <source>
        <dbReference type="Pfam" id="PF13556"/>
    </source>
</evidence>
<keyword evidence="6" id="KW-1185">Reference proteome</keyword>
<dbReference type="AlphaFoldDB" id="A0A4R1FS20"/>
<dbReference type="InterPro" id="IPR041522">
    <property type="entry name" value="CdaR_GGDEF"/>
</dbReference>
<comment type="caution">
    <text evidence="5">The sequence shown here is derived from an EMBL/GenBank/DDBJ whole genome shotgun (WGS) entry which is preliminary data.</text>
</comment>
<dbReference type="PANTHER" id="PTHR33744">
    <property type="entry name" value="CARBOHYDRATE DIACID REGULATOR"/>
    <property type="match status" value="1"/>
</dbReference>
<dbReference type="Gene3D" id="1.10.10.2840">
    <property type="entry name" value="PucR C-terminal helix-turn-helix domain"/>
    <property type="match status" value="1"/>
</dbReference>
<proteinExistence type="inferred from homology"/>
<dbReference type="Pfam" id="PF13556">
    <property type="entry name" value="HTH_30"/>
    <property type="match status" value="1"/>
</dbReference>
<evidence type="ECO:0000259" key="3">
    <source>
        <dbReference type="Pfam" id="PF14361"/>
    </source>
</evidence>
<dbReference type="EMBL" id="SMFR01000002">
    <property type="protein sequence ID" value="TCJ96382.1"/>
    <property type="molecule type" value="Genomic_DNA"/>
</dbReference>
<gene>
    <name evidence="5" type="ORF">DFR71_2411</name>
</gene>
<dbReference type="InterPro" id="IPR025736">
    <property type="entry name" value="PucR_C-HTH_dom"/>
</dbReference>
<dbReference type="InterPro" id="IPR025751">
    <property type="entry name" value="RsbRD_N_dom"/>
</dbReference>
<dbReference type="STRING" id="1210063.GCA_001612665_00073"/>
<feature type="domain" description="RsbT co-antagonist protein RsbRD N-terminal" evidence="3">
    <location>
        <begin position="34"/>
        <end position="162"/>
    </location>
</feature>
<evidence type="ECO:0000256" key="1">
    <source>
        <dbReference type="ARBA" id="ARBA00006754"/>
    </source>
</evidence>
<dbReference type="InterPro" id="IPR051448">
    <property type="entry name" value="CdaR-like_regulators"/>
</dbReference>
<dbReference type="Pfam" id="PF14361">
    <property type="entry name" value="RsbRD_N"/>
    <property type="match status" value="1"/>
</dbReference>
<evidence type="ECO:0000259" key="4">
    <source>
        <dbReference type="Pfam" id="PF17853"/>
    </source>
</evidence>
<dbReference type="InterPro" id="IPR042070">
    <property type="entry name" value="PucR_C-HTH_sf"/>
</dbReference>
<dbReference type="RefSeq" id="WP_067444481.1">
    <property type="nucleotide sequence ID" value="NZ_SMFR01000002.1"/>
</dbReference>
<dbReference type="Proteomes" id="UP000294856">
    <property type="component" value="Unassembled WGS sequence"/>
</dbReference>
<name>A0A4R1FS20_9NOCA</name>
<protein>
    <submittedName>
        <fullName evidence="5">PucR-like helix-turn-helix protein</fullName>
    </submittedName>
</protein>
<feature type="domain" description="PucR C-terminal helix-turn-helix" evidence="2">
    <location>
        <begin position="329"/>
        <end position="383"/>
    </location>
</feature>
<evidence type="ECO:0000313" key="5">
    <source>
        <dbReference type="EMBL" id="TCJ96382.1"/>
    </source>
</evidence>
<feature type="domain" description="CdaR GGDEF-like" evidence="4">
    <location>
        <begin position="178"/>
        <end position="277"/>
    </location>
</feature>
<reference evidence="5 6" key="1">
    <citation type="submission" date="2019-03" db="EMBL/GenBank/DDBJ databases">
        <title>Genomic Encyclopedia of Type Strains, Phase IV (KMG-IV): sequencing the most valuable type-strain genomes for metagenomic binning, comparative biology and taxonomic classification.</title>
        <authorList>
            <person name="Goeker M."/>
        </authorList>
    </citation>
    <scope>NUCLEOTIDE SEQUENCE [LARGE SCALE GENOMIC DNA]</scope>
    <source>
        <strain evidence="5 6">DSM 44684</strain>
    </source>
</reference>